<name>A0A5J9UDP6_9POAL</name>
<comment type="caution">
    <text evidence="2">The sequence shown here is derived from an EMBL/GenBank/DDBJ whole genome shotgun (WGS) entry which is preliminary data.</text>
</comment>
<reference evidence="2 3" key="1">
    <citation type="journal article" date="2019" name="Sci. Rep.">
        <title>A high-quality genome of Eragrostis curvula grass provides insights into Poaceae evolution and supports new strategies to enhance forage quality.</title>
        <authorList>
            <person name="Carballo J."/>
            <person name="Santos B.A.C.M."/>
            <person name="Zappacosta D."/>
            <person name="Garbus I."/>
            <person name="Selva J.P."/>
            <person name="Gallo C.A."/>
            <person name="Diaz A."/>
            <person name="Albertini E."/>
            <person name="Caccamo M."/>
            <person name="Echenique V."/>
        </authorList>
    </citation>
    <scope>NUCLEOTIDE SEQUENCE [LARGE SCALE GENOMIC DNA]</scope>
    <source>
        <strain evidence="3">cv. Victoria</strain>
        <tissue evidence="2">Leaf</tissue>
    </source>
</reference>
<evidence type="ECO:0000313" key="3">
    <source>
        <dbReference type="Proteomes" id="UP000324897"/>
    </source>
</evidence>
<feature type="domain" description="KIB1-4 beta-propeller" evidence="1">
    <location>
        <begin position="39"/>
        <end position="308"/>
    </location>
</feature>
<evidence type="ECO:0000313" key="2">
    <source>
        <dbReference type="EMBL" id="TVU21666.1"/>
    </source>
</evidence>
<organism evidence="2 3">
    <name type="scientific">Eragrostis curvula</name>
    <name type="common">weeping love grass</name>
    <dbReference type="NCBI Taxonomy" id="38414"/>
    <lineage>
        <taxon>Eukaryota</taxon>
        <taxon>Viridiplantae</taxon>
        <taxon>Streptophyta</taxon>
        <taxon>Embryophyta</taxon>
        <taxon>Tracheophyta</taxon>
        <taxon>Spermatophyta</taxon>
        <taxon>Magnoliopsida</taxon>
        <taxon>Liliopsida</taxon>
        <taxon>Poales</taxon>
        <taxon>Poaceae</taxon>
        <taxon>PACMAD clade</taxon>
        <taxon>Chloridoideae</taxon>
        <taxon>Eragrostideae</taxon>
        <taxon>Eragrostidinae</taxon>
        <taxon>Eragrostis</taxon>
    </lineage>
</organism>
<accession>A0A5J9UDP6</accession>
<dbReference type="Pfam" id="PF03478">
    <property type="entry name" value="Beta-prop_KIB1-4"/>
    <property type="match status" value="1"/>
</dbReference>
<dbReference type="Gramene" id="TVU21666">
    <property type="protein sequence ID" value="TVU21666"/>
    <property type="gene ID" value="EJB05_31318"/>
</dbReference>
<keyword evidence="3" id="KW-1185">Reference proteome</keyword>
<dbReference type="AlphaFoldDB" id="A0A5J9UDP6"/>
<dbReference type="InterPro" id="IPR005174">
    <property type="entry name" value="KIB1-4_b-propeller"/>
</dbReference>
<gene>
    <name evidence="2" type="ORF">EJB05_31318</name>
</gene>
<feature type="non-terminal residue" evidence="2">
    <location>
        <position position="1"/>
    </location>
</feature>
<proteinExistence type="predicted"/>
<dbReference type="Proteomes" id="UP000324897">
    <property type="component" value="Unassembled WGS sequence"/>
</dbReference>
<evidence type="ECO:0000259" key="1">
    <source>
        <dbReference type="Pfam" id="PF03478"/>
    </source>
</evidence>
<sequence>MGFKYPADDLSSLATSASSFPLLVYDYDEEPDSTQTVISVADRSSRTYHVPELRSCRYLETPSGLLLMVNSASLQSSLWNPQTGERIALPPMDKALPEHCECLLSDAVSSPNCIVLIYDLGQPDLLFCKVNGGSAWASHSCDFGPRAVPVSPSAPKPMDFTTMAAVQGKFYYIKSRDVIGVLSFAHQPEPEPRLEEITTFDATMPTIKSDAPLVLTIRFLLESCNELFLVCLFLVSTNFERIEEVGSYRMDFARREWCKVTDIGDRAFLVGPGNFGASCAAAEHGLKRGCVYFSYDFLGGTFNYHIFDLVEGTREIAGPPTQGTIPVACREPFWMVPVLPQSFFFFFGVNCEDCIYDHEATGLSGNWEWYSL</sequence>
<protein>
    <recommendedName>
        <fullName evidence="1">KIB1-4 beta-propeller domain-containing protein</fullName>
    </recommendedName>
</protein>
<dbReference type="PANTHER" id="PTHR33127">
    <property type="entry name" value="TRANSMEMBRANE PROTEIN"/>
    <property type="match status" value="1"/>
</dbReference>
<dbReference type="PANTHER" id="PTHR33127:SF45">
    <property type="entry name" value="OS05G0143700 PROTEIN"/>
    <property type="match status" value="1"/>
</dbReference>
<dbReference type="EMBL" id="RWGY01000026">
    <property type="protein sequence ID" value="TVU21666.1"/>
    <property type="molecule type" value="Genomic_DNA"/>
</dbReference>
<dbReference type="OrthoDB" id="1863935at2759"/>